<accession>A0AA41E334</accession>
<evidence type="ECO:0000313" key="3">
    <source>
        <dbReference type="EMBL" id="MBR8127517.1"/>
    </source>
</evidence>
<sequence length="79" mass="8203">MLPGKCRDVTRLLSDALDRSLTLHERLQVRVHLPACSGCRAYRGQIALLRRAAQAAAGRGAGDGVGEDRDGSSSGDGGG</sequence>
<dbReference type="Proteomes" id="UP000682266">
    <property type="component" value="Unassembled WGS sequence"/>
</dbReference>
<reference evidence="3" key="1">
    <citation type="submission" date="2021-04" db="EMBL/GenBank/DDBJ databases">
        <title>A collection of bacterial strains from the Burkholderia cepacia Research Laboratory and Repository.</title>
        <authorList>
            <person name="Lipuma J."/>
            <person name="Spilker T."/>
        </authorList>
    </citation>
    <scope>NUCLEOTIDE SEQUENCE</scope>
    <source>
        <strain evidence="3">AU36012</strain>
    </source>
</reference>
<gene>
    <name evidence="3" type="ORF">KDW93_00680</name>
</gene>
<proteinExistence type="predicted"/>
<feature type="region of interest" description="Disordered" evidence="1">
    <location>
        <begin position="57"/>
        <end position="79"/>
    </location>
</feature>
<organism evidence="3 4">
    <name type="scientific">Burkholderia ambifaria</name>
    <dbReference type="NCBI Taxonomy" id="152480"/>
    <lineage>
        <taxon>Bacteria</taxon>
        <taxon>Pseudomonadati</taxon>
        <taxon>Pseudomonadota</taxon>
        <taxon>Betaproteobacteria</taxon>
        <taxon>Burkholderiales</taxon>
        <taxon>Burkholderiaceae</taxon>
        <taxon>Burkholderia</taxon>
        <taxon>Burkholderia cepacia complex</taxon>
    </lineage>
</organism>
<name>A0AA41E334_9BURK</name>
<evidence type="ECO:0000256" key="1">
    <source>
        <dbReference type="SAM" id="MobiDB-lite"/>
    </source>
</evidence>
<evidence type="ECO:0000259" key="2">
    <source>
        <dbReference type="Pfam" id="PF13490"/>
    </source>
</evidence>
<comment type="caution">
    <text evidence="3">The sequence shown here is derived from an EMBL/GenBank/DDBJ whole genome shotgun (WGS) entry which is preliminary data.</text>
</comment>
<dbReference type="RefSeq" id="WP_175692589.1">
    <property type="nucleotide sequence ID" value="NZ_CADEQF010000005.1"/>
</dbReference>
<feature type="domain" description="Putative zinc-finger" evidence="2">
    <location>
        <begin position="6"/>
        <end position="40"/>
    </location>
</feature>
<dbReference type="EMBL" id="JAGSVG010000001">
    <property type="protein sequence ID" value="MBR8127517.1"/>
    <property type="molecule type" value="Genomic_DNA"/>
</dbReference>
<dbReference type="AlphaFoldDB" id="A0AA41E334"/>
<evidence type="ECO:0000313" key="4">
    <source>
        <dbReference type="Proteomes" id="UP000682266"/>
    </source>
</evidence>
<dbReference type="InterPro" id="IPR027383">
    <property type="entry name" value="Znf_put"/>
</dbReference>
<protein>
    <submittedName>
        <fullName evidence="3">Zf-HC2 domain-containing protein</fullName>
    </submittedName>
</protein>
<dbReference type="Pfam" id="PF13490">
    <property type="entry name" value="zf-HC2"/>
    <property type="match status" value="1"/>
</dbReference>